<dbReference type="InterPro" id="IPR053195">
    <property type="entry name" value="Bax-like"/>
</dbReference>
<comment type="caution">
    <text evidence="2">The sequence shown here is derived from an EMBL/GenBank/DDBJ whole genome shotgun (WGS) entry which is preliminary data.</text>
</comment>
<evidence type="ECO:0000313" key="2">
    <source>
        <dbReference type="EMBL" id="RRQ22998.1"/>
    </source>
</evidence>
<dbReference type="Gene3D" id="1.10.530.10">
    <property type="match status" value="1"/>
</dbReference>
<sequence>MISSAIGVVMVMIPWNADKRLGNLPAGQWPFNLQIKPVFHQDGGTACPADCGNHALQGQSPAASATPDVFSMTAMASVSRTLIPPPVRVLIVLMALILALQGLVELLRKPHELRPIRADQAAQLQRLFDHHDYRWPPQGKVPPLGILSLPPDLDTLDVDQKKSLFFRTLLPLVLAENARLRERRRFAHDALNRLETLTGSEGRRLQRLARQYGAEGALDAPATRTTLLRRVDIIPPALVLAQAANESGWGTSRFAVEANNLFGIWTYEASAGLTPGERNVDARHYVRAYPSLQRAVRDYLHNLNIGHAYGALRRQRAAMRARGEPLDPLVLAGALERYSERGVDYVTEIRGMIRSNDLNRPGQLHLAQ</sequence>
<dbReference type="Pfam" id="PF01832">
    <property type="entry name" value="Glucosaminidase"/>
    <property type="match status" value="1"/>
</dbReference>
<evidence type="ECO:0000313" key="3">
    <source>
        <dbReference type="Proteomes" id="UP000287798"/>
    </source>
</evidence>
<evidence type="ECO:0000259" key="1">
    <source>
        <dbReference type="Pfam" id="PF01832"/>
    </source>
</evidence>
<protein>
    <recommendedName>
        <fullName evidence="1">Mannosyl-glycoprotein endo-beta-N-acetylglucosamidase-like domain-containing protein</fullName>
    </recommendedName>
</protein>
<dbReference type="PANTHER" id="PTHR40572">
    <property type="entry name" value="PROTEIN BAX"/>
    <property type="match status" value="1"/>
</dbReference>
<dbReference type="Proteomes" id="UP000287798">
    <property type="component" value="Unassembled WGS sequence"/>
</dbReference>
<dbReference type="GO" id="GO:0004040">
    <property type="term" value="F:amidase activity"/>
    <property type="evidence" value="ECO:0007669"/>
    <property type="project" value="InterPro"/>
</dbReference>
<feature type="domain" description="Mannosyl-glycoprotein endo-beta-N-acetylglucosamidase-like" evidence="1">
    <location>
        <begin position="229"/>
        <end position="356"/>
    </location>
</feature>
<dbReference type="AlphaFoldDB" id="A0A426QMK4"/>
<accession>A0A426QMK4</accession>
<proteinExistence type="predicted"/>
<keyword evidence="3" id="KW-1185">Reference proteome</keyword>
<dbReference type="InterPro" id="IPR002901">
    <property type="entry name" value="MGlyc_endo_b_GlcNAc-like_dom"/>
</dbReference>
<name>A0A426QMK4_9GAMM</name>
<dbReference type="PANTHER" id="PTHR40572:SF1">
    <property type="entry name" value="PROTEIN BAX"/>
    <property type="match status" value="1"/>
</dbReference>
<dbReference type="EMBL" id="QZMU01000001">
    <property type="protein sequence ID" value="RRQ22998.1"/>
    <property type="molecule type" value="Genomic_DNA"/>
</dbReference>
<organism evidence="2 3">
    <name type="scientific">Thiohalobacter thiocyanaticus</name>
    <dbReference type="NCBI Taxonomy" id="585455"/>
    <lineage>
        <taxon>Bacteria</taxon>
        <taxon>Pseudomonadati</taxon>
        <taxon>Pseudomonadota</taxon>
        <taxon>Gammaproteobacteria</taxon>
        <taxon>Thiohalobacterales</taxon>
        <taxon>Thiohalobacteraceae</taxon>
        <taxon>Thiohalobacter</taxon>
    </lineage>
</organism>
<gene>
    <name evidence="2" type="ORF">D6C00_02925</name>
</gene>
<reference evidence="2 3" key="1">
    <citation type="journal article" date="2010" name="Int. J. Syst. Evol. Microbiol.">
        <title>Thiohalobacter thiocyanaticus gen. nov., sp. nov., a moderately halophilic, sulfur-oxidizing gammaproteobacterium from hypersaline lakes, that utilizes thiocyanate.</title>
        <authorList>
            <person name="Sorokin D.Y."/>
            <person name="Kovaleva O.L."/>
            <person name="Tourova T.P."/>
            <person name="Muyzer G."/>
        </authorList>
    </citation>
    <scope>NUCLEOTIDE SEQUENCE [LARGE SCALE GENOMIC DNA]</scope>
    <source>
        <strain evidence="2 3">Hrh1</strain>
    </source>
</reference>